<evidence type="ECO:0000256" key="1">
    <source>
        <dbReference type="SAM" id="MobiDB-lite"/>
    </source>
</evidence>
<organism evidence="2 3">
    <name type="scientific">Colletotrichum incanum</name>
    <name type="common">Soybean anthracnose fungus</name>
    <dbReference type="NCBI Taxonomy" id="1573173"/>
    <lineage>
        <taxon>Eukaryota</taxon>
        <taxon>Fungi</taxon>
        <taxon>Dikarya</taxon>
        <taxon>Ascomycota</taxon>
        <taxon>Pezizomycotina</taxon>
        <taxon>Sordariomycetes</taxon>
        <taxon>Hypocreomycetidae</taxon>
        <taxon>Glomerellales</taxon>
        <taxon>Glomerellaceae</taxon>
        <taxon>Colletotrichum</taxon>
        <taxon>Colletotrichum spaethianum species complex</taxon>
    </lineage>
</organism>
<keyword evidence="3" id="KW-1185">Reference proteome</keyword>
<feature type="compositionally biased region" description="Basic and acidic residues" evidence="1">
    <location>
        <begin position="1"/>
        <end position="43"/>
    </location>
</feature>
<dbReference type="AlphaFoldDB" id="A0A162N6W0"/>
<evidence type="ECO:0000313" key="3">
    <source>
        <dbReference type="Proteomes" id="UP000076584"/>
    </source>
</evidence>
<accession>A0A162N6W0</accession>
<comment type="caution">
    <text evidence="2">The sequence shown here is derived from an EMBL/GenBank/DDBJ whole genome shotgun (WGS) entry which is preliminary data.</text>
</comment>
<feature type="region of interest" description="Disordered" evidence="1">
    <location>
        <begin position="1"/>
        <end position="44"/>
    </location>
</feature>
<dbReference type="Proteomes" id="UP000076584">
    <property type="component" value="Unassembled WGS sequence"/>
</dbReference>
<feature type="non-terminal residue" evidence="2">
    <location>
        <position position="97"/>
    </location>
</feature>
<name>A0A162N6W0_COLIC</name>
<gene>
    <name evidence="2" type="ORF">CI238_05451</name>
</gene>
<protein>
    <submittedName>
        <fullName evidence="2">Uncharacterized protein</fullName>
    </submittedName>
</protein>
<reference evidence="2 3" key="1">
    <citation type="submission" date="2015-06" db="EMBL/GenBank/DDBJ databases">
        <title>Survival trade-offs in plant roots during colonization by closely related pathogenic and mutualistic fungi.</title>
        <authorList>
            <person name="Hacquard S."/>
            <person name="Kracher B."/>
            <person name="Hiruma K."/>
            <person name="Weinman A."/>
            <person name="Muench P."/>
            <person name="Garrido Oter R."/>
            <person name="Ver Loren van Themaat E."/>
            <person name="Dallerey J.-F."/>
            <person name="Damm U."/>
            <person name="Henrissat B."/>
            <person name="Lespinet O."/>
            <person name="Thon M."/>
            <person name="Kemen E."/>
            <person name="McHardy A.C."/>
            <person name="Schulze-Lefert P."/>
            <person name="O'Connell R.J."/>
        </authorList>
    </citation>
    <scope>NUCLEOTIDE SEQUENCE [LARGE SCALE GENOMIC DNA]</scope>
    <source>
        <strain evidence="2 3">MAFF 238704</strain>
    </source>
</reference>
<sequence>MSQRVDVETRTNLRLPKARDKRREKGGGGRERGERNKTYERRQTNNSLKRALFFSFFSFSFSSDGKNGAFGAWTFQVGKLSDNKPHLQPCQKKKKKK</sequence>
<proteinExistence type="predicted"/>
<evidence type="ECO:0000313" key="2">
    <source>
        <dbReference type="EMBL" id="KZL85634.1"/>
    </source>
</evidence>
<dbReference type="EMBL" id="LFIW01000604">
    <property type="protein sequence ID" value="KZL85634.1"/>
    <property type="molecule type" value="Genomic_DNA"/>
</dbReference>